<keyword evidence="2" id="KW-1185">Reference proteome</keyword>
<dbReference type="Proteomes" id="UP000549882">
    <property type="component" value="Unassembled WGS sequence"/>
</dbReference>
<comment type="caution">
    <text evidence="1">The sequence shown here is derived from an EMBL/GenBank/DDBJ whole genome shotgun (WGS) entry which is preliminary data.</text>
</comment>
<organism evidence="1 2">
    <name type="scientific">Rhizobium paranaense</name>
    <dbReference type="NCBI Taxonomy" id="1650438"/>
    <lineage>
        <taxon>Bacteria</taxon>
        <taxon>Pseudomonadati</taxon>
        <taxon>Pseudomonadota</taxon>
        <taxon>Alphaproteobacteria</taxon>
        <taxon>Hyphomicrobiales</taxon>
        <taxon>Rhizobiaceae</taxon>
        <taxon>Rhizobium/Agrobacterium group</taxon>
        <taxon>Rhizobium</taxon>
    </lineage>
</organism>
<accession>A0A7W8XTJ1</accession>
<protein>
    <submittedName>
        <fullName evidence="1">Uncharacterized protein (DUF2062 family)</fullName>
    </submittedName>
</protein>
<sequence length="66" mass="6815">MILSRLLSHARMKSVAATLLRLFQAVAAKTAAGPGSTYLPLAAIFLALAAELGAFLAMKPLCVGLC</sequence>
<dbReference type="EMBL" id="JACHBI010000007">
    <property type="protein sequence ID" value="MBB5575115.1"/>
    <property type="molecule type" value="Genomic_DNA"/>
</dbReference>
<dbReference type="AlphaFoldDB" id="A0A7W8XTJ1"/>
<evidence type="ECO:0000313" key="1">
    <source>
        <dbReference type="EMBL" id="MBB5575115.1"/>
    </source>
</evidence>
<evidence type="ECO:0000313" key="2">
    <source>
        <dbReference type="Proteomes" id="UP000549882"/>
    </source>
</evidence>
<proteinExistence type="predicted"/>
<reference evidence="1 2" key="1">
    <citation type="submission" date="2020-08" db="EMBL/GenBank/DDBJ databases">
        <title>Genomic Encyclopedia of Type Strains, Phase IV (KMG-V): Genome sequencing to study the core and pangenomes of soil and plant-associated prokaryotes.</title>
        <authorList>
            <person name="Whitman W."/>
        </authorList>
    </citation>
    <scope>NUCLEOTIDE SEQUENCE [LARGE SCALE GENOMIC DNA]</scope>
    <source>
        <strain evidence="1 2">SEMIA 4064</strain>
    </source>
</reference>
<name>A0A7W8XTJ1_9HYPH</name>
<gene>
    <name evidence="1" type="ORF">GGD50_003744</name>
</gene>